<dbReference type="PROSITE" id="PS00297">
    <property type="entry name" value="HSP70_1"/>
    <property type="match status" value="1"/>
</dbReference>
<dbReference type="FunFam" id="3.90.640.10:FF:000003">
    <property type="entry name" value="Molecular chaperone DnaK"/>
    <property type="match status" value="1"/>
</dbReference>
<evidence type="ECO:0000256" key="2">
    <source>
        <dbReference type="ARBA" id="ARBA00022741"/>
    </source>
</evidence>
<dbReference type="AlphaFoldDB" id="A0A328CAH2"/>
<dbReference type="InterPro" id="IPR043129">
    <property type="entry name" value="ATPase_NBD"/>
</dbReference>
<proteinExistence type="inferred from homology"/>
<evidence type="ECO:0000256" key="5">
    <source>
        <dbReference type="RuleBase" id="RU003322"/>
    </source>
</evidence>
<dbReference type="CDD" id="cd10234">
    <property type="entry name" value="ASKHA_NBD_HSP70_DnaK-like"/>
    <property type="match status" value="1"/>
</dbReference>
<gene>
    <name evidence="7" type="ORF">DL240_01745</name>
</gene>
<dbReference type="Gene3D" id="2.60.34.10">
    <property type="entry name" value="Substrate Binding Domain Of DNAk, Chain A, domain 1"/>
    <property type="match status" value="1"/>
</dbReference>
<dbReference type="GO" id="GO:0140662">
    <property type="term" value="F:ATP-dependent protein folding chaperone"/>
    <property type="evidence" value="ECO:0007669"/>
    <property type="project" value="InterPro"/>
</dbReference>
<keyword evidence="2 5" id="KW-0547">Nucleotide-binding</keyword>
<keyword evidence="6" id="KW-0175">Coiled coil</keyword>
<evidence type="ECO:0000313" key="7">
    <source>
        <dbReference type="EMBL" id="RAL24958.1"/>
    </source>
</evidence>
<accession>A0A328CAH2</accession>
<comment type="caution">
    <text evidence="7">The sequence shown here is derived from an EMBL/GenBank/DDBJ whole genome shotgun (WGS) entry which is preliminary data.</text>
</comment>
<dbReference type="SUPFAM" id="SSF53067">
    <property type="entry name" value="Actin-like ATPase domain"/>
    <property type="match status" value="2"/>
</dbReference>
<dbReference type="FunFam" id="3.30.420.40:FF:000004">
    <property type="entry name" value="Molecular chaperone DnaK"/>
    <property type="match status" value="1"/>
</dbReference>
<dbReference type="PANTHER" id="PTHR19375">
    <property type="entry name" value="HEAT SHOCK PROTEIN 70KDA"/>
    <property type="match status" value="1"/>
</dbReference>
<dbReference type="SUPFAM" id="SSF100920">
    <property type="entry name" value="Heat shock protein 70kD (HSP70), peptide-binding domain"/>
    <property type="match status" value="1"/>
</dbReference>
<evidence type="ECO:0000256" key="4">
    <source>
        <dbReference type="ARBA" id="ARBA00023186"/>
    </source>
</evidence>
<dbReference type="OrthoDB" id="9766019at2"/>
<keyword evidence="8" id="KW-1185">Reference proteome</keyword>
<dbReference type="Pfam" id="PF00012">
    <property type="entry name" value="HSP70"/>
    <property type="match status" value="1"/>
</dbReference>
<organism evidence="7 8">
    <name type="scientific">Lujinxingia litoralis</name>
    <dbReference type="NCBI Taxonomy" id="2211119"/>
    <lineage>
        <taxon>Bacteria</taxon>
        <taxon>Deltaproteobacteria</taxon>
        <taxon>Bradymonadales</taxon>
        <taxon>Lujinxingiaceae</taxon>
        <taxon>Lujinxingia</taxon>
    </lineage>
</organism>
<name>A0A328CAH2_9DELT</name>
<evidence type="ECO:0000256" key="1">
    <source>
        <dbReference type="ARBA" id="ARBA00007381"/>
    </source>
</evidence>
<dbReference type="Gene3D" id="3.30.420.40">
    <property type="match status" value="2"/>
</dbReference>
<reference evidence="7 8" key="1">
    <citation type="submission" date="2018-05" db="EMBL/GenBank/DDBJ databases">
        <title>Lujinxingia marina gen. nov. sp. nov., a new facultative anaerobic member of the class Deltaproteobacteria, and proposal of Lujinxingaceae fam. nov.</title>
        <authorList>
            <person name="Li C.-M."/>
        </authorList>
    </citation>
    <scope>NUCLEOTIDE SEQUENCE [LARGE SCALE GENOMIC DNA]</scope>
    <source>
        <strain evidence="7 8">B210</strain>
    </source>
</reference>
<dbReference type="GO" id="GO:0005524">
    <property type="term" value="F:ATP binding"/>
    <property type="evidence" value="ECO:0007669"/>
    <property type="project" value="UniProtKB-KW"/>
</dbReference>
<dbReference type="NCBIfam" id="NF001413">
    <property type="entry name" value="PRK00290.1"/>
    <property type="match status" value="1"/>
</dbReference>
<dbReference type="InterPro" id="IPR013126">
    <property type="entry name" value="Hsp_70_fam"/>
</dbReference>
<protein>
    <submittedName>
        <fullName evidence="7">Molecular chaperone DnaK</fullName>
    </submittedName>
</protein>
<sequence length="519" mass="56572">MGKIIGIDLGTTNSCVAVIDGGEPLVLPNSEGSRTTPSMIGFTEDNEQFVGQQAKRQAIINPERTVYDIKRLIGNKRNSQVVRSYEKTLPYTIVENTNGDAWVEVNSQSYSPQEISSMLLRKMKQTAEDYFGEEITEAVITVPAYFNDAQRSATKDAGKIAGLTVRRIINEPTAAALAYGFAKSNDANLVVFDLGGGTFDVSVVQLRGGVFEVVSTSGDNHLGGEDFDKAVLEFLMQRFYDETGINVSEDNMALQRLKEAAENAKCELSTLSETNINLPFLAVDESGPRHLSLSLSRSQLNDLCYDLVERLEGPCVTALEDGGIDRHAIDDILLVGGMTRMPLVQEKVEEIFGKKPNKSVNPDEVVATGAAIQSGILGGEVREVILLDITPFSLGIRVTGDRFSPIIEKNTPIPTMETKVFTTTEVNQDMVTVTVLQGEDPVASRNKLLGMFNLTGINPAPAGSPRIEVTFEIDTDGIVNVSARDLRTDVRQSITVEGHSGLSDEELQRAILRSKAHQR</sequence>
<dbReference type="PRINTS" id="PR00301">
    <property type="entry name" value="HEATSHOCK70"/>
</dbReference>
<comment type="similarity">
    <text evidence="1 5">Belongs to the heat shock protein 70 family.</text>
</comment>
<keyword evidence="3 5" id="KW-0067">ATP-binding</keyword>
<dbReference type="EMBL" id="QHKO01000001">
    <property type="protein sequence ID" value="RAL24958.1"/>
    <property type="molecule type" value="Genomic_DNA"/>
</dbReference>
<dbReference type="PROSITE" id="PS00329">
    <property type="entry name" value="HSP70_2"/>
    <property type="match status" value="1"/>
</dbReference>
<dbReference type="Gene3D" id="3.90.640.10">
    <property type="entry name" value="Actin, Chain A, domain 4"/>
    <property type="match status" value="1"/>
</dbReference>
<keyword evidence="4" id="KW-0143">Chaperone</keyword>
<dbReference type="InterPro" id="IPR029047">
    <property type="entry name" value="HSP70_peptide-bd_sf"/>
</dbReference>
<evidence type="ECO:0000313" key="8">
    <source>
        <dbReference type="Proteomes" id="UP000249169"/>
    </source>
</evidence>
<dbReference type="InterPro" id="IPR018181">
    <property type="entry name" value="Heat_shock_70_CS"/>
</dbReference>
<evidence type="ECO:0000256" key="6">
    <source>
        <dbReference type="SAM" id="Coils"/>
    </source>
</evidence>
<dbReference type="Proteomes" id="UP000249169">
    <property type="component" value="Unassembled WGS sequence"/>
</dbReference>
<evidence type="ECO:0000256" key="3">
    <source>
        <dbReference type="ARBA" id="ARBA00022840"/>
    </source>
</evidence>
<feature type="coiled-coil region" evidence="6">
    <location>
        <begin position="247"/>
        <end position="274"/>
    </location>
</feature>
<dbReference type="PROSITE" id="PS01036">
    <property type="entry name" value="HSP70_3"/>
    <property type="match status" value="1"/>
</dbReference>